<gene>
    <name evidence="1" type="ORF">SMD44_07212</name>
</gene>
<protein>
    <submittedName>
        <fullName evidence="1">Valine--tRNA ligase</fullName>
    </submittedName>
</protein>
<dbReference type="Proteomes" id="UP000195880">
    <property type="component" value="Chromosome"/>
</dbReference>
<dbReference type="KEGG" id="salf:SMD44_07212"/>
<dbReference type="eggNOG" id="COG0525">
    <property type="taxonomic scope" value="Bacteria"/>
</dbReference>
<evidence type="ECO:0000313" key="2">
    <source>
        <dbReference type="Proteomes" id="UP000195880"/>
    </source>
</evidence>
<reference evidence="1 2" key="1">
    <citation type="submission" date="2017-05" db="EMBL/GenBank/DDBJ databases">
        <title>Streptomyces alboflavus Genome sequencing and assembly.</title>
        <authorList>
            <person name="Wang Y."/>
            <person name="Du B."/>
            <person name="Ding Y."/>
            <person name="Liu H."/>
            <person name="Hou Q."/>
            <person name="Liu K."/>
            <person name="Wang C."/>
            <person name="Yao L."/>
        </authorList>
    </citation>
    <scope>NUCLEOTIDE SEQUENCE [LARGE SCALE GENOMIC DNA]</scope>
    <source>
        <strain evidence="1 2">MDJK44</strain>
    </source>
</reference>
<organism evidence="1 2">
    <name type="scientific">Streptomyces alboflavus</name>
    <dbReference type="NCBI Taxonomy" id="67267"/>
    <lineage>
        <taxon>Bacteria</taxon>
        <taxon>Bacillati</taxon>
        <taxon>Actinomycetota</taxon>
        <taxon>Actinomycetes</taxon>
        <taxon>Kitasatosporales</taxon>
        <taxon>Streptomycetaceae</taxon>
        <taxon>Streptomyces</taxon>
    </lineage>
</organism>
<keyword evidence="2" id="KW-1185">Reference proteome</keyword>
<dbReference type="GO" id="GO:0016874">
    <property type="term" value="F:ligase activity"/>
    <property type="evidence" value="ECO:0007669"/>
    <property type="project" value="UniProtKB-KW"/>
</dbReference>
<dbReference type="RefSeq" id="WP_203348138.1">
    <property type="nucleotide sequence ID" value="NZ_CP021748.1"/>
</dbReference>
<dbReference type="AlphaFoldDB" id="A0A1Z1WMZ0"/>
<sequence>MLATAAEVIAGVRKAKSLARLSMRAEIATVVVRGPRDVLDRFALAAADVRAAGRVGEVVLEVADGALAVEVLR</sequence>
<dbReference type="EMBL" id="CP021748">
    <property type="protein sequence ID" value="ARX87730.1"/>
    <property type="molecule type" value="Genomic_DNA"/>
</dbReference>
<name>A0A1Z1WMZ0_9ACTN</name>
<dbReference type="STRING" id="67267.GCA_000716675_02307"/>
<keyword evidence="1" id="KW-0436">Ligase</keyword>
<proteinExistence type="predicted"/>
<accession>A0A1Z1WMZ0</accession>
<evidence type="ECO:0000313" key="1">
    <source>
        <dbReference type="EMBL" id="ARX87730.1"/>
    </source>
</evidence>